<dbReference type="EMBL" id="MFRA01000005">
    <property type="protein sequence ID" value="OGH92871.1"/>
    <property type="molecule type" value="Genomic_DNA"/>
</dbReference>
<dbReference type="STRING" id="1798705.A2563_04370"/>
<feature type="transmembrane region" description="Helical" evidence="1">
    <location>
        <begin position="111"/>
        <end position="132"/>
    </location>
</feature>
<feature type="transmembrane region" description="Helical" evidence="1">
    <location>
        <begin position="85"/>
        <end position="104"/>
    </location>
</feature>
<feature type="domain" description="Glycosyltransferase RgtA/B/C/D-like" evidence="2">
    <location>
        <begin position="78"/>
        <end position="203"/>
    </location>
</feature>
<feature type="transmembrane region" description="Helical" evidence="1">
    <location>
        <begin position="336"/>
        <end position="352"/>
    </location>
</feature>
<keyword evidence="1" id="KW-0812">Transmembrane</keyword>
<feature type="transmembrane region" description="Helical" evidence="1">
    <location>
        <begin position="257"/>
        <end position="274"/>
    </location>
</feature>
<gene>
    <name evidence="3" type="ORF">A2563_04370</name>
</gene>
<evidence type="ECO:0000256" key="1">
    <source>
        <dbReference type="SAM" id="Phobius"/>
    </source>
</evidence>
<evidence type="ECO:0000313" key="3">
    <source>
        <dbReference type="EMBL" id="OGH92871.1"/>
    </source>
</evidence>
<proteinExistence type="predicted"/>
<evidence type="ECO:0000313" key="4">
    <source>
        <dbReference type="Proteomes" id="UP000176634"/>
    </source>
</evidence>
<sequence length="401" mass="47173">MSNLIEKLKKHKIILALFLLATLNLLVFWRLYGFHPNNDTGGFIDLINFFRGQDIAFFVPARYLNPFYAIVGSKILFFMSAEHSLITTNIFFYYGLVFLTYGLIRRVFKNNFIGFTSAIIVMTGYAMVRYALTQVQDIGGYFWFLLTLYAGWRWWEEKDKKWLYLGGVAVAFGLLTKESGAMGALFVGILFLLDKVSWKERIFNFIRFSILPFATIVINAFRGMDVDYNSARWFVFAWKEYAKDNFTLFKWFGVHTTTYNILWFFILVGLYFLIKNWKDLDRNIKIYLLAVIPSSLSYYMWSLFIARTVFISAWLFVPIASYGIYSVYAKGRMYKHVAVGMIILAMVTPYVLQSTLRYATIFTIMNICKNNIPCTWNYFWKNRQQFSTTGDVLYFQYKLDQ</sequence>
<dbReference type="Pfam" id="PF13231">
    <property type="entry name" value="PMT_2"/>
    <property type="match status" value="1"/>
</dbReference>
<comment type="caution">
    <text evidence="3">The sequence shown here is derived from an EMBL/GenBank/DDBJ whole genome shotgun (WGS) entry which is preliminary data.</text>
</comment>
<keyword evidence="1" id="KW-1133">Transmembrane helix</keyword>
<feature type="transmembrane region" description="Helical" evidence="1">
    <location>
        <begin position="162"/>
        <end position="193"/>
    </location>
</feature>
<organism evidence="3 4">
    <name type="scientific">Candidatus Magasanikbacteria bacterium RIFOXYD1_FULL_40_23</name>
    <dbReference type="NCBI Taxonomy" id="1798705"/>
    <lineage>
        <taxon>Bacteria</taxon>
        <taxon>Candidatus Magasanikiibacteriota</taxon>
    </lineage>
</organism>
<protein>
    <recommendedName>
        <fullName evidence="2">Glycosyltransferase RgtA/B/C/D-like domain-containing protein</fullName>
    </recommendedName>
</protein>
<accession>A0A1F6P9M6</accession>
<keyword evidence="1" id="KW-0472">Membrane</keyword>
<feature type="transmembrane region" description="Helical" evidence="1">
    <location>
        <begin position="311"/>
        <end position="329"/>
    </location>
</feature>
<feature type="transmembrane region" description="Helical" evidence="1">
    <location>
        <begin position="12"/>
        <end position="32"/>
    </location>
</feature>
<feature type="transmembrane region" description="Helical" evidence="1">
    <location>
        <begin position="286"/>
        <end position="305"/>
    </location>
</feature>
<dbReference type="InterPro" id="IPR038731">
    <property type="entry name" value="RgtA/B/C-like"/>
</dbReference>
<feature type="transmembrane region" description="Helical" evidence="1">
    <location>
        <begin position="138"/>
        <end position="155"/>
    </location>
</feature>
<evidence type="ECO:0000259" key="2">
    <source>
        <dbReference type="Pfam" id="PF13231"/>
    </source>
</evidence>
<dbReference type="AlphaFoldDB" id="A0A1F6P9M6"/>
<dbReference type="Proteomes" id="UP000176634">
    <property type="component" value="Unassembled WGS sequence"/>
</dbReference>
<name>A0A1F6P9M6_9BACT</name>
<reference evidence="3 4" key="1">
    <citation type="journal article" date="2016" name="Nat. Commun.">
        <title>Thousands of microbial genomes shed light on interconnected biogeochemical processes in an aquifer system.</title>
        <authorList>
            <person name="Anantharaman K."/>
            <person name="Brown C.T."/>
            <person name="Hug L.A."/>
            <person name="Sharon I."/>
            <person name="Castelle C.J."/>
            <person name="Probst A.J."/>
            <person name="Thomas B.C."/>
            <person name="Singh A."/>
            <person name="Wilkins M.J."/>
            <person name="Karaoz U."/>
            <person name="Brodie E.L."/>
            <person name="Williams K.H."/>
            <person name="Hubbard S.S."/>
            <person name="Banfield J.F."/>
        </authorList>
    </citation>
    <scope>NUCLEOTIDE SEQUENCE [LARGE SCALE GENOMIC DNA]</scope>
</reference>